<dbReference type="OrthoDB" id="1072226at2759"/>
<accession>A0A9Q0L4K4</accession>
<organism evidence="1 2">
    <name type="scientific">Protea cynaroides</name>
    <dbReference type="NCBI Taxonomy" id="273540"/>
    <lineage>
        <taxon>Eukaryota</taxon>
        <taxon>Viridiplantae</taxon>
        <taxon>Streptophyta</taxon>
        <taxon>Embryophyta</taxon>
        <taxon>Tracheophyta</taxon>
        <taxon>Spermatophyta</taxon>
        <taxon>Magnoliopsida</taxon>
        <taxon>Proteales</taxon>
        <taxon>Proteaceae</taxon>
        <taxon>Protea</taxon>
    </lineage>
</organism>
<keyword evidence="2" id="KW-1185">Reference proteome</keyword>
<proteinExistence type="predicted"/>
<name>A0A9Q0L4K4_9MAGN</name>
<dbReference type="AlphaFoldDB" id="A0A9Q0L4K4"/>
<gene>
    <name evidence="1" type="ORF">NE237_032988</name>
</gene>
<dbReference type="Proteomes" id="UP001141806">
    <property type="component" value="Unassembled WGS sequence"/>
</dbReference>
<reference evidence="1" key="1">
    <citation type="journal article" date="2023" name="Plant J.">
        <title>The genome of the king protea, Protea cynaroides.</title>
        <authorList>
            <person name="Chang J."/>
            <person name="Duong T.A."/>
            <person name="Schoeman C."/>
            <person name="Ma X."/>
            <person name="Roodt D."/>
            <person name="Barker N."/>
            <person name="Li Z."/>
            <person name="Van de Peer Y."/>
            <person name="Mizrachi E."/>
        </authorList>
    </citation>
    <scope>NUCLEOTIDE SEQUENCE</scope>
    <source>
        <tissue evidence="1">Young leaves</tissue>
    </source>
</reference>
<dbReference type="EMBL" id="JAMYWD010000001">
    <property type="protein sequence ID" value="KAJ4982151.1"/>
    <property type="molecule type" value="Genomic_DNA"/>
</dbReference>
<sequence length="99" mass="11180">MSVHQEIDTYLQFKADANIGGRQRVQITSIVREPAEGPYHMDLQDTSIPDDILFSGPYAAINSPLVQYFSSYASELILEKDLFDLCFNKSNGFNQFPSI</sequence>
<protein>
    <submittedName>
        <fullName evidence="1">Uncharacterized protein</fullName>
    </submittedName>
</protein>
<comment type="caution">
    <text evidence="1">The sequence shown here is derived from an EMBL/GenBank/DDBJ whole genome shotgun (WGS) entry which is preliminary data.</text>
</comment>
<evidence type="ECO:0000313" key="1">
    <source>
        <dbReference type="EMBL" id="KAJ4982151.1"/>
    </source>
</evidence>
<evidence type="ECO:0000313" key="2">
    <source>
        <dbReference type="Proteomes" id="UP001141806"/>
    </source>
</evidence>